<evidence type="ECO:0000313" key="1">
    <source>
        <dbReference type="EMBL" id="MFB2936302.1"/>
    </source>
</evidence>
<dbReference type="Proteomes" id="UP001576776">
    <property type="component" value="Unassembled WGS sequence"/>
</dbReference>
<reference evidence="1 2" key="1">
    <citation type="submission" date="2024-09" db="EMBL/GenBank/DDBJ databases">
        <title>Floridaenema gen nov. (Aerosakkonemataceae, Aerosakkonematales ord. nov., Cyanobacteria) from benthic tropical and subtropical fresh waters, with the description of four new species.</title>
        <authorList>
            <person name="Moretto J.A."/>
            <person name="Berthold D.E."/>
            <person name="Lefler F.W."/>
            <person name="Huang I.-S."/>
            <person name="Laughinghouse H. IV."/>
        </authorList>
    </citation>
    <scope>NUCLEOTIDE SEQUENCE [LARGE SCALE GENOMIC DNA]</scope>
    <source>
        <strain evidence="1 2">BLCC-F154</strain>
    </source>
</reference>
<name>A0ABV4YBV4_9CYAN</name>
<accession>A0ABV4YBV4</accession>
<organism evidence="1 2">
    <name type="scientific">Floridaenema fluviatile BLCC-F154</name>
    <dbReference type="NCBI Taxonomy" id="3153640"/>
    <lineage>
        <taxon>Bacteria</taxon>
        <taxon>Bacillati</taxon>
        <taxon>Cyanobacteriota</taxon>
        <taxon>Cyanophyceae</taxon>
        <taxon>Oscillatoriophycideae</taxon>
        <taxon>Aerosakkonematales</taxon>
        <taxon>Aerosakkonemataceae</taxon>
        <taxon>Floridanema</taxon>
        <taxon>Floridanema fluviatile</taxon>
    </lineage>
</organism>
<gene>
    <name evidence="1" type="ORF">ACE1B6_13705</name>
</gene>
<sequence>MDSNELKFLLKLLGCQNYRSPLAAASWKSFKGKDKICRVLGDRELIDYSREIASVKILPPGRALLKMDASQLPIGEIELKVLEKISKTSGKVKLSEITLVKAAEREEILQNLAKRGLVEVETQLQKKKAEVWLTQRGQEYLRDEFTAKGTHPIISLDLLTNYLRFLRKSRLVETDKVATTDKVETQLSDADILQVIQQLDQELGTENYLPIFHLRQKLQPPLIREELDRVLYRLQRDDQIELSSLVDTMPYTSEQIDSGIPQGIGGVLFFISVI</sequence>
<keyword evidence="2" id="KW-1185">Reference proteome</keyword>
<protein>
    <submittedName>
        <fullName evidence="1">Transcription factor RcaD</fullName>
    </submittedName>
</protein>
<proteinExistence type="predicted"/>
<dbReference type="RefSeq" id="WP_413257801.1">
    <property type="nucleotide sequence ID" value="NZ_JBHFNS010000057.1"/>
</dbReference>
<comment type="caution">
    <text evidence="1">The sequence shown here is derived from an EMBL/GenBank/DDBJ whole genome shotgun (WGS) entry which is preliminary data.</text>
</comment>
<dbReference type="EMBL" id="JBHFNS010000057">
    <property type="protein sequence ID" value="MFB2936302.1"/>
    <property type="molecule type" value="Genomic_DNA"/>
</dbReference>
<evidence type="ECO:0000313" key="2">
    <source>
        <dbReference type="Proteomes" id="UP001576776"/>
    </source>
</evidence>